<dbReference type="PANTHER" id="PTHR47234">
    <property type="match status" value="1"/>
</dbReference>
<evidence type="ECO:0000256" key="11">
    <source>
        <dbReference type="SAM" id="SignalP"/>
    </source>
</evidence>
<evidence type="ECO:0000256" key="10">
    <source>
        <dbReference type="SAM" id="MobiDB-lite"/>
    </source>
</evidence>
<sequence length="931" mass="99246">MKIESVSASGFAANLRATASVVALISLCVAANPAMAQQKDVDPADDGIAEIVVTGTYLKVKSQADIPDPTQTLDRDAISRSGVSNLSQLTNLTPANIGSMGGAQDLSKGGPENHGSRSANLRGLGPSSTLVLLNGHRTAATDTDSNLNPYVNLNTLVPLIEIQRVETVLDGASALYGSDAIAGVMNFITDDKFNGVAAGGQYTFIDGAPKYLAEGMFGGGGDRFHVVGSFSYEHQKNLQNSQRRVTNFYSPSGTSQPGNFILSSAPHTASGGDVVINNGVNGAIDYTQLYNNTVAARVAAGANPTAAATKNVQVADPSCDVPGTGGVFVGNSFPLGACQFSYQAMNPIQPAYKQVLSHVRGTYDLTDTQQIFFEGRYYFQDSDRYGVASTPITRGNIIVPANNPGNPFGVPVTFLGRVMGVNGPHDDDKTDLTGTHLVLGAKGKLWGDWEYSLDGVYSREQQVYDVKETDLVSLQYAVNGYGGAGCPVSFNGTASFVPGTNGCSYFSPFGKDQKVNSQAVIDQFFTYTTSRTVSEYMIAEGVVTGKLFDLPGGTSALAVGGQFRNEYRSILYDAFRTSGRTAYLPPGVSGSGTRQIGSGFAELGLPILKDLYVDGAIRYEDYGPFDSIDPKIGVNWHATPELTLRAAASTAFRAPALAQSVGSAATSGTSNLYDPLVAGDKGTFRNVNTVPNNKLQPETSTNYDLGITWNPIRHAEVSVDYWNYDFKKKIALQNAQAVINADPTGPAVIRDASGTLVGVNVGYFNAGAVTTDGIDVSAAYTWDLDDHELTLRSTLAYIHSYEIQNNPGGPIYEVVGHRNANSFAPVTPRWRDNTYLTWEHGPHTATLTMRYTSGVVDDYGVNLGAASSATVGSWVVWDAQYAFQATDAIRVSVGAVNLLDRDPPWAKFTGYLPSLEDALGRQVYIRLDTKF</sequence>
<dbReference type="AlphaFoldDB" id="A0A248K2H9"/>
<evidence type="ECO:0000259" key="12">
    <source>
        <dbReference type="Pfam" id="PF00593"/>
    </source>
</evidence>
<dbReference type="InterPro" id="IPR037066">
    <property type="entry name" value="Plug_dom_sf"/>
</dbReference>
<dbReference type="InterPro" id="IPR000531">
    <property type="entry name" value="Beta-barrel_TonB"/>
</dbReference>
<dbReference type="Pfam" id="PF00593">
    <property type="entry name" value="TonB_dep_Rec_b-barrel"/>
    <property type="match status" value="1"/>
</dbReference>
<comment type="subcellular location">
    <subcellularLocation>
        <location evidence="1 8">Cell outer membrane</location>
        <topology evidence="1 8">Multi-pass membrane protein</topology>
    </subcellularLocation>
</comment>
<dbReference type="InterPro" id="IPR036942">
    <property type="entry name" value="Beta-barrel_TonB_sf"/>
</dbReference>
<protein>
    <recommendedName>
        <fullName evidence="16">TonB-dependent receptor</fullName>
    </recommendedName>
</protein>
<dbReference type="Proteomes" id="UP000197153">
    <property type="component" value="Chromosome 4"/>
</dbReference>
<accession>A0A248K2H9</accession>
<evidence type="ECO:0000256" key="3">
    <source>
        <dbReference type="ARBA" id="ARBA00022452"/>
    </source>
</evidence>
<keyword evidence="15" id="KW-1185">Reference proteome</keyword>
<reference evidence="14 15" key="1">
    <citation type="submission" date="2017-06" db="EMBL/GenBank/DDBJ databases">
        <title>Complete genome sequence of Nitrospirillum amazonense strain CBAmC, an endophytic nitrogen-fixing and plant growth-promoting bacterium, isolated from sugarcane.</title>
        <authorList>
            <person name="Schwab S."/>
            <person name="dos Santos Teixeira K.R."/>
            <person name="Simoes Araujo J.L."/>
            <person name="Soares Vidal M."/>
            <person name="Borges de Freitas H.R."/>
            <person name="Rivello Crivelaro A.L."/>
            <person name="Bueno de Camargo Nunes A."/>
            <person name="dos Santos C.M."/>
            <person name="Palmeira da Silva Rosa D."/>
            <person name="da Silva Padilha D."/>
            <person name="da Silva E."/>
            <person name="Araujo Terra L."/>
            <person name="Soares Mendes V."/>
            <person name="Farinelli L."/>
            <person name="Magalhaes Cruz L."/>
            <person name="Baldani J.I."/>
        </authorList>
    </citation>
    <scope>NUCLEOTIDE SEQUENCE [LARGE SCALE GENOMIC DNA]</scope>
    <source>
        <strain evidence="14 15">CBAmC</strain>
    </source>
</reference>
<evidence type="ECO:0000256" key="2">
    <source>
        <dbReference type="ARBA" id="ARBA00022448"/>
    </source>
</evidence>
<keyword evidence="3 8" id="KW-1134">Transmembrane beta strand</keyword>
<evidence type="ECO:0000256" key="9">
    <source>
        <dbReference type="RuleBase" id="RU003357"/>
    </source>
</evidence>
<evidence type="ECO:0000256" key="6">
    <source>
        <dbReference type="ARBA" id="ARBA00023136"/>
    </source>
</evidence>
<feature type="domain" description="TonB-dependent receptor-like beta-barrel" evidence="12">
    <location>
        <begin position="449"/>
        <end position="898"/>
    </location>
</feature>
<evidence type="ECO:0000256" key="1">
    <source>
        <dbReference type="ARBA" id="ARBA00004571"/>
    </source>
</evidence>
<comment type="similarity">
    <text evidence="8 9">Belongs to the TonB-dependent receptor family.</text>
</comment>
<keyword evidence="7 8" id="KW-0998">Cell outer membrane</keyword>
<proteinExistence type="inferred from homology"/>
<feature type="domain" description="TonB-dependent receptor plug" evidence="13">
    <location>
        <begin position="63"/>
        <end position="184"/>
    </location>
</feature>
<organism evidence="14 15">
    <name type="scientific">Nitrospirillum viridazoti CBAmc</name>
    <dbReference type="NCBI Taxonomy" id="1441467"/>
    <lineage>
        <taxon>Bacteria</taxon>
        <taxon>Pseudomonadati</taxon>
        <taxon>Pseudomonadota</taxon>
        <taxon>Alphaproteobacteria</taxon>
        <taxon>Rhodospirillales</taxon>
        <taxon>Azospirillaceae</taxon>
        <taxon>Nitrospirillum</taxon>
        <taxon>Nitrospirillum viridazoti</taxon>
    </lineage>
</organism>
<dbReference type="Gene3D" id="2.40.170.20">
    <property type="entry name" value="TonB-dependent receptor, beta-barrel domain"/>
    <property type="match status" value="1"/>
</dbReference>
<keyword evidence="4 8" id="KW-0812">Transmembrane</keyword>
<dbReference type="PANTHER" id="PTHR47234:SF2">
    <property type="entry name" value="TONB-DEPENDENT RECEPTOR"/>
    <property type="match status" value="1"/>
</dbReference>
<dbReference type="InterPro" id="IPR012910">
    <property type="entry name" value="Plug_dom"/>
</dbReference>
<dbReference type="EMBL" id="CP022113">
    <property type="protein sequence ID" value="ASG25183.1"/>
    <property type="molecule type" value="Genomic_DNA"/>
</dbReference>
<dbReference type="PROSITE" id="PS52016">
    <property type="entry name" value="TONB_DEPENDENT_REC_3"/>
    <property type="match status" value="1"/>
</dbReference>
<evidence type="ECO:0000256" key="8">
    <source>
        <dbReference type="PROSITE-ProRule" id="PRU01360"/>
    </source>
</evidence>
<dbReference type="InterPro" id="IPR039426">
    <property type="entry name" value="TonB-dep_rcpt-like"/>
</dbReference>
<feature type="region of interest" description="Disordered" evidence="10">
    <location>
        <begin position="94"/>
        <end position="123"/>
    </location>
</feature>
<name>A0A248K2H9_9PROT</name>
<evidence type="ECO:0000313" key="14">
    <source>
        <dbReference type="EMBL" id="ASG25183.1"/>
    </source>
</evidence>
<evidence type="ECO:0008006" key="16">
    <source>
        <dbReference type="Google" id="ProtNLM"/>
    </source>
</evidence>
<feature type="chain" id="PRO_5012377025" description="TonB-dependent receptor" evidence="11">
    <location>
        <begin position="37"/>
        <end position="931"/>
    </location>
</feature>
<dbReference type="Pfam" id="PF07715">
    <property type="entry name" value="Plug"/>
    <property type="match status" value="1"/>
</dbReference>
<dbReference type="KEGG" id="nao:Y958_29945"/>
<keyword evidence="11" id="KW-0732">Signal</keyword>
<keyword evidence="5 9" id="KW-0798">TonB box</keyword>
<dbReference type="GO" id="GO:0009279">
    <property type="term" value="C:cell outer membrane"/>
    <property type="evidence" value="ECO:0007669"/>
    <property type="project" value="UniProtKB-SubCell"/>
</dbReference>
<evidence type="ECO:0000259" key="13">
    <source>
        <dbReference type="Pfam" id="PF07715"/>
    </source>
</evidence>
<evidence type="ECO:0000256" key="7">
    <source>
        <dbReference type="ARBA" id="ARBA00023237"/>
    </source>
</evidence>
<feature type="signal peptide" evidence="11">
    <location>
        <begin position="1"/>
        <end position="36"/>
    </location>
</feature>
<keyword evidence="2 8" id="KW-0813">Transport</keyword>
<evidence type="ECO:0000256" key="5">
    <source>
        <dbReference type="ARBA" id="ARBA00023077"/>
    </source>
</evidence>
<dbReference type="SUPFAM" id="SSF56935">
    <property type="entry name" value="Porins"/>
    <property type="match status" value="1"/>
</dbReference>
<evidence type="ECO:0000313" key="15">
    <source>
        <dbReference type="Proteomes" id="UP000197153"/>
    </source>
</evidence>
<keyword evidence="6 8" id="KW-0472">Membrane</keyword>
<dbReference type="Gene3D" id="2.170.130.10">
    <property type="entry name" value="TonB-dependent receptor, plug domain"/>
    <property type="match status" value="1"/>
</dbReference>
<gene>
    <name evidence="14" type="ORF">Y958_29945</name>
</gene>
<evidence type="ECO:0000256" key="4">
    <source>
        <dbReference type="ARBA" id="ARBA00022692"/>
    </source>
</evidence>